<comment type="caution">
    <text evidence="2">The sequence shown here is derived from an EMBL/GenBank/DDBJ whole genome shotgun (WGS) entry which is preliminary data.</text>
</comment>
<accession>A0A8S3S2F5</accession>
<evidence type="ECO:0000313" key="2">
    <source>
        <dbReference type="EMBL" id="CAG2212581.1"/>
    </source>
</evidence>
<dbReference type="AlphaFoldDB" id="A0A8S3S2F5"/>
<dbReference type="EMBL" id="CAJPWZ010001303">
    <property type="protein sequence ID" value="CAG2212581.1"/>
    <property type="molecule type" value="Genomic_DNA"/>
</dbReference>
<evidence type="ECO:0000313" key="3">
    <source>
        <dbReference type="Proteomes" id="UP000683360"/>
    </source>
</evidence>
<organism evidence="2 3">
    <name type="scientific">Mytilus edulis</name>
    <name type="common">Blue mussel</name>
    <dbReference type="NCBI Taxonomy" id="6550"/>
    <lineage>
        <taxon>Eukaryota</taxon>
        <taxon>Metazoa</taxon>
        <taxon>Spiralia</taxon>
        <taxon>Lophotrochozoa</taxon>
        <taxon>Mollusca</taxon>
        <taxon>Bivalvia</taxon>
        <taxon>Autobranchia</taxon>
        <taxon>Pteriomorphia</taxon>
        <taxon>Mytilida</taxon>
        <taxon>Mytiloidea</taxon>
        <taxon>Mytilidae</taxon>
        <taxon>Mytilinae</taxon>
        <taxon>Mytilus</taxon>
    </lineage>
</organism>
<gene>
    <name evidence="2" type="ORF">MEDL_26561</name>
</gene>
<protein>
    <submittedName>
        <fullName evidence="2">Uncharacterized protein</fullName>
    </submittedName>
</protein>
<proteinExistence type="predicted"/>
<name>A0A8S3S2F5_MYTED</name>
<sequence length="526" mass="61458">MGCVPSKTGKGGAINGQQAQVATDKVLDIDTKRNIAFWKRIRDDAFRVLDDLKNEGDTSNYVIEYQELLERFCKLYNVFGGNIPKYRFSIKGDANVVPFPLPSYLPGQTLSTRPWMKKWVKFDLQLSPEGAWHMLPEYGSPITPLTTEQIYRSWYTGNTFRCGAFYGEAAWDVLPVGVIKNDITTPEQDIILLKRSKRKDLYDEERMKRRRQELMNYFIKTYDTLNFDHETHLKFAQSLEDGWQNFQQLFSNDSNTSLDLSGLINFQKDLDEIKFSLRDVTTKEHLIDVTKDLVKTSDLENLVTGIVKKLFSKFESSLEKKLNDKITKIEKEMEEKAEALSIENEHLKKRLDAMSSHITPIKTDLAETAKVAKIANLSSNYNEQYSRKNNIKVFNFPRRDRQNLRKDFIEMVKKDLDVSLEERDVVAIHRLPAVHEPSPLIVRFFNSDVKRSVMRVRKQLNGKVKFVDDVTQRNMELIHRLEKSNHFEQVWYFNCGVYGRTECGEQIKFGMYDDINFRLRQFRSGR</sequence>
<feature type="coiled-coil region" evidence="1">
    <location>
        <begin position="319"/>
        <end position="357"/>
    </location>
</feature>
<reference evidence="2" key="1">
    <citation type="submission" date="2021-03" db="EMBL/GenBank/DDBJ databases">
        <authorList>
            <person name="Bekaert M."/>
        </authorList>
    </citation>
    <scope>NUCLEOTIDE SEQUENCE</scope>
</reference>
<keyword evidence="1" id="KW-0175">Coiled coil</keyword>
<dbReference type="OrthoDB" id="6051470at2759"/>
<keyword evidence="3" id="KW-1185">Reference proteome</keyword>
<dbReference type="Proteomes" id="UP000683360">
    <property type="component" value="Unassembled WGS sequence"/>
</dbReference>
<evidence type="ECO:0000256" key="1">
    <source>
        <dbReference type="SAM" id="Coils"/>
    </source>
</evidence>